<feature type="non-terminal residue" evidence="3">
    <location>
        <position position="194"/>
    </location>
</feature>
<keyword evidence="2" id="KW-0732">Signal</keyword>
<reference evidence="3 4" key="1">
    <citation type="journal article" date="2012" name="Genome Biol.">
        <title>Genome and low-iron response of an oceanic diatom adapted to chronic iron limitation.</title>
        <authorList>
            <person name="Lommer M."/>
            <person name="Specht M."/>
            <person name="Roy A.S."/>
            <person name="Kraemer L."/>
            <person name="Andreson R."/>
            <person name="Gutowska M.A."/>
            <person name="Wolf J."/>
            <person name="Bergner S.V."/>
            <person name="Schilhabel M.B."/>
            <person name="Klostermeier U.C."/>
            <person name="Beiko R.G."/>
            <person name="Rosenstiel P."/>
            <person name="Hippler M."/>
            <person name="Laroche J."/>
        </authorList>
    </citation>
    <scope>NUCLEOTIDE SEQUENCE [LARGE SCALE GENOMIC DNA]</scope>
    <source>
        <strain evidence="3 4">CCMP1005</strain>
    </source>
</reference>
<gene>
    <name evidence="3" type="ORF">THAOC_31474</name>
</gene>
<keyword evidence="4" id="KW-1185">Reference proteome</keyword>
<evidence type="ECO:0000256" key="2">
    <source>
        <dbReference type="SAM" id="SignalP"/>
    </source>
</evidence>
<dbReference type="Proteomes" id="UP000266841">
    <property type="component" value="Unassembled WGS sequence"/>
</dbReference>
<dbReference type="EMBL" id="AGNL01044582">
    <property type="protein sequence ID" value="EJK49628.1"/>
    <property type="molecule type" value="Genomic_DNA"/>
</dbReference>
<feature type="signal peptide" evidence="2">
    <location>
        <begin position="1"/>
        <end position="18"/>
    </location>
</feature>
<evidence type="ECO:0000256" key="1">
    <source>
        <dbReference type="SAM" id="MobiDB-lite"/>
    </source>
</evidence>
<evidence type="ECO:0000313" key="3">
    <source>
        <dbReference type="EMBL" id="EJK49628.1"/>
    </source>
</evidence>
<evidence type="ECO:0000313" key="4">
    <source>
        <dbReference type="Proteomes" id="UP000266841"/>
    </source>
</evidence>
<name>K0R824_THAOC</name>
<sequence length="194" mass="19621">MKFAALALSALAFATANAKKTSLRGGGYSSEELAQEARVTAEALRVWKVLHFPQVGGGGGGRGRAGGTGGHLPKVNGEREARLIVEAAPGEILREGAGGLETEGATLLLDYDRWRTSSGLLAPMHSRRAGLPAAPSSADRPPLWSGQARPPFSSPRPHDRPPPSGRGGAMASSAGLRAGLGGVVGGPGVAPPGP</sequence>
<dbReference type="AlphaFoldDB" id="K0R824"/>
<comment type="caution">
    <text evidence="3">The sequence shown here is derived from an EMBL/GenBank/DDBJ whole genome shotgun (WGS) entry which is preliminary data.</text>
</comment>
<organism evidence="3 4">
    <name type="scientific">Thalassiosira oceanica</name>
    <name type="common">Marine diatom</name>
    <dbReference type="NCBI Taxonomy" id="159749"/>
    <lineage>
        <taxon>Eukaryota</taxon>
        <taxon>Sar</taxon>
        <taxon>Stramenopiles</taxon>
        <taxon>Ochrophyta</taxon>
        <taxon>Bacillariophyta</taxon>
        <taxon>Coscinodiscophyceae</taxon>
        <taxon>Thalassiosirophycidae</taxon>
        <taxon>Thalassiosirales</taxon>
        <taxon>Thalassiosiraceae</taxon>
        <taxon>Thalassiosira</taxon>
    </lineage>
</organism>
<feature type="compositionally biased region" description="Gly residues" evidence="1">
    <location>
        <begin position="178"/>
        <end position="188"/>
    </location>
</feature>
<proteinExistence type="predicted"/>
<feature type="chain" id="PRO_5003836137" evidence="2">
    <location>
        <begin position="19"/>
        <end position="194"/>
    </location>
</feature>
<accession>K0R824</accession>
<feature type="region of interest" description="Disordered" evidence="1">
    <location>
        <begin position="128"/>
        <end position="194"/>
    </location>
</feature>
<protein>
    <submittedName>
        <fullName evidence="3">Uncharacterized protein</fullName>
    </submittedName>
</protein>